<evidence type="ECO:0000256" key="2">
    <source>
        <dbReference type="ARBA" id="ARBA00022741"/>
    </source>
</evidence>
<gene>
    <name evidence="8" type="ORF">PPL_08945</name>
</gene>
<evidence type="ECO:0000256" key="7">
    <source>
        <dbReference type="SAM" id="MobiDB-lite"/>
    </source>
</evidence>
<dbReference type="SUPFAM" id="SSF54849">
    <property type="entry name" value="GroEL-intermediate domain like"/>
    <property type="match status" value="1"/>
</dbReference>
<dbReference type="GO" id="GO:0005524">
    <property type="term" value="F:ATP binding"/>
    <property type="evidence" value="ECO:0007669"/>
    <property type="project" value="UniProtKB-KW"/>
</dbReference>
<evidence type="ECO:0000256" key="3">
    <source>
        <dbReference type="ARBA" id="ARBA00022840"/>
    </source>
</evidence>
<protein>
    <recommendedName>
        <fullName evidence="10">CCT-eta</fullName>
    </recommendedName>
</protein>
<dbReference type="PANTHER" id="PTHR11353">
    <property type="entry name" value="CHAPERONIN"/>
    <property type="match status" value="1"/>
</dbReference>
<organism evidence="8 9">
    <name type="scientific">Heterostelium pallidum (strain ATCC 26659 / Pp 5 / PN500)</name>
    <name type="common">Cellular slime mold</name>
    <name type="synonym">Polysphondylium pallidum</name>
    <dbReference type="NCBI Taxonomy" id="670386"/>
    <lineage>
        <taxon>Eukaryota</taxon>
        <taxon>Amoebozoa</taxon>
        <taxon>Evosea</taxon>
        <taxon>Eumycetozoa</taxon>
        <taxon>Dictyostelia</taxon>
        <taxon>Acytosteliales</taxon>
        <taxon>Acytosteliaceae</taxon>
        <taxon>Heterostelium</taxon>
    </lineage>
</organism>
<comment type="similarity">
    <text evidence="1 6">Belongs to the TCP-1 chaperonin family.</text>
</comment>
<evidence type="ECO:0000256" key="5">
    <source>
        <dbReference type="ARBA" id="ARBA00024677"/>
    </source>
</evidence>
<dbReference type="InterPro" id="IPR017998">
    <property type="entry name" value="Chaperone_TCP-1"/>
</dbReference>
<evidence type="ECO:0000313" key="9">
    <source>
        <dbReference type="Proteomes" id="UP000001396"/>
    </source>
</evidence>
<dbReference type="Proteomes" id="UP000001396">
    <property type="component" value="Unassembled WGS sequence"/>
</dbReference>
<comment type="function">
    <text evidence="5">Molecular chaperone; assists the folding of proteins upon ATP hydrolysis. Known to play a role, in vitro, in the folding of actin and tubulin.</text>
</comment>
<keyword evidence="3 6" id="KW-0067">ATP-binding</keyword>
<dbReference type="Gene3D" id="1.10.560.10">
    <property type="entry name" value="GroEL-like equatorial domain"/>
    <property type="match status" value="1"/>
</dbReference>
<dbReference type="PRINTS" id="PR00304">
    <property type="entry name" value="TCOMPLEXTCP1"/>
</dbReference>
<dbReference type="GeneID" id="31364421"/>
<evidence type="ECO:0000256" key="1">
    <source>
        <dbReference type="ARBA" id="ARBA00008020"/>
    </source>
</evidence>
<keyword evidence="2 6" id="KW-0547">Nucleotide-binding</keyword>
<dbReference type="GO" id="GO:0140662">
    <property type="term" value="F:ATP-dependent protein folding chaperone"/>
    <property type="evidence" value="ECO:0007669"/>
    <property type="project" value="InterPro"/>
</dbReference>
<dbReference type="InterPro" id="IPR027413">
    <property type="entry name" value="GROEL-like_equatorial_sf"/>
</dbReference>
<dbReference type="InterPro" id="IPR002423">
    <property type="entry name" value="Cpn60/GroEL/TCP-1"/>
</dbReference>
<dbReference type="AlphaFoldDB" id="D3BK64"/>
<evidence type="ECO:0000256" key="6">
    <source>
        <dbReference type="RuleBase" id="RU004187"/>
    </source>
</evidence>
<sequence>MYNNNNNNYNVLNERIVENCKELELIASYLIDSFGPYSGVKIISRISDDKQEDGSTNYDNPSLISTLNSVVTKDSMTIVRSLNIDSPIYHILLDPLLKHKQKVPFLFLHGNGVGQIILLLNQILKRCSSMLTTLNLDPQLIVNVLNVRIDNLDINNYSIQSIIGTKNNCSNNNDDDGNTFVYRVIDGILFKQTFSYAGSSSLPRFISKPKILLLDINVELKHQKEYATLEINSMNQYQQFIDLERNLFLNQLDNIYKNNINVVLSTKSIGDFATQEFVKHGIQCSGRVDGQTMNRIKCALGGEIQSTLLDLAEDIQFYGRCDTFKQILIDNEKYQLFTMNSDNSSENNNNSNKSNNSSNNNNNKSKFGTILLSGSTSIFLEEAEIGLRDTIKVIDRIAKSGGNVVVGGGAMEMSLACHLESLKSELDLSPKESLVVDTIIDSLHSLIVTLSRNCGFNGSQLLSELQSKYNNNDSSRSKECVLIFTCDQSCLL</sequence>
<dbReference type="SUPFAM" id="SSF48592">
    <property type="entry name" value="GroEL equatorial domain-like"/>
    <property type="match status" value="1"/>
</dbReference>
<accession>D3BK64</accession>
<keyword evidence="9" id="KW-1185">Reference proteome</keyword>
<name>D3BK64_HETP5</name>
<comment type="caution">
    <text evidence="8">The sequence shown here is derived from an EMBL/GenBank/DDBJ whole genome shotgun (WGS) entry which is preliminary data.</text>
</comment>
<feature type="region of interest" description="Disordered" evidence="7">
    <location>
        <begin position="340"/>
        <end position="362"/>
    </location>
</feature>
<dbReference type="STRING" id="670386.D3BK64"/>
<dbReference type="Pfam" id="PF00118">
    <property type="entry name" value="Cpn60_TCP1"/>
    <property type="match status" value="1"/>
</dbReference>
<dbReference type="InParanoid" id="D3BK64"/>
<evidence type="ECO:0000313" key="8">
    <source>
        <dbReference type="EMBL" id="EFA78294.1"/>
    </source>
</evidence>
<reference evidence="8 9" key="1">
    <citation type="journal article" date="2011" name="Genome Res.">
        <title>Phylogeny-wide analysis of social amoeba genomes highlights ancient origins for complex intercellular communication.</title>
        <authorList>
            <person name="Heidel A.J."/>
            <person name="Lawal H.M."/>
            <person name="Felder M."/>
            <person name="Schilde C."/>
            <person name="Helps N.R."/>
            <person name="Tunggal B."/>
            <person name="Rivero F."/>
            <person name="John U."/>
            <person name="Schleicher M."/>
            <person name="Eichinger L."/>
            <person name="Platzer M."/>
            <person name="Noegel A.A."/>
            <person name="Schaap P."/>
            <person name="Gloeckner G."/>
        </authorList>
    </citation>
    <scope>NUCLEOTIDE SEQUENCE [LARGE SCALE GENOMIC DNA]</scope>
    <source>
        <strain evidence="9">ATCC 26659 / Pp 5 / PN500</strain>
    </source>
</reference>
<evidence type="ECO:0008006" key="10">
    <source>
        <dbReference type="Google" id="ProtNLM"/>
    </source>
</evidence>
<evidence type="ECO:0000256" key="4">
    <source>
        <dbReference type="ARBA" id="ARBA00023186"/>
    </source>
</evidence>
<proteinExistence type="inferred from homology"/>
<dbReference type="RefSeq" id="XP_020430419.1">
    <property type="nucleotide sequence ID" value="XM_020579744.1"/>
</dbReference>
<dbReference type="EMBL" id="ADBJ01000038">
    <property type="protein sequence ID" value="EFA78294.1"/>
    <property type="molecule type" value="Genomic_DNA"/>
</dbReference>
<dbReference type="InterPro" id="IPR027410">
    <property type="entry name" value="TCP-1-like_intermed_sf"/>
</dbReference>
<dbReference type="InterPro" id="IPR027409">
    <property type="entry name" value="GroEL-like_apical_dom_sf"/>
</dbReference>
<dbReference type="SUPFAM" id="SSF52029">
    <property type="entry name" value="GroEL apical domain-like"/>
    <property type="match status" value="1"/>
</dbReference>
<keyword evidence="4 6" id="KW-0143">Chaperone</keyword>
<dbReference type="Gene3D" id="3.50.7.10">
    <property type="entry name" value="GroEL"/>
    <property type="match status" value="1"/>
</dbReference>
<dbReference type="FunCoup" id="D3BK64">
    <property type="interactions" value="509"/>
</dbReference>